<dbReference type="UniPathway" id="UPA00056">
    <property type="reaction ID" value="UER00096"/>
</dbReference>
<dbReference type="InterPro" id="IPR058578">
    <property type="entry name" value="IspG_TIM"/>
</dbReference>
<dbReference type="InterPro" id="IPR058579">
    <property type="entry name" value="IspG_C"/>
</dbReference>
<comment type="similarity">
    <text evidence="7">Belongs to the IspG family.</text>
</comment>
<dbReference type="GO" id="GO:0019288">
    <property type="term" value="P:isopentenyl diphosphate biosynthetic process, methylerythritol 4-phosphate pathway"/>
    <property type="evidence" value="ECO:0007669"/>
    <property type="project" value="UniProtKB-UniRule"/>
</dbReference>
<dbReference type="GO" id="GO:0016114">
    <property type="term" value="P:terpenoid biosynthetic process"/>
    <property type="evidence" value="ECO:0007669"/>
    <property type="project" value="InterPro"/>
</dbReference>
<keyword evidence="5 7" id="KW-0411">Iron-sulfur</keyword>
<proteinExistence type="inferred from homology"/>
<gene>
    <name evidence="7" type="primary">ispG</name>
    <name evidence="10" type="ORF">DRJ00_04420</name>
</gene>
<keyword evidence="3 7" id="KW-0560">Oxidoreductase</keyword>
<feature type="binding site" evidence="7">
    <location>
        <position position="275"/>
    </location>
    <ligand>
        <name>[4Fe-4S] cluster</name>
        <dbReference type="ChEBI" id="CHEBI:49883"/>
    </ligand>
</feature>
<evidence type="ECO:0000256" key="4">
    <source>
        <dbReference type="ARBA" id="ARBA00023004"/>
    </source>
</evidence>
<dbReference type="PIRSF" id="PIRSF004640">
    <property type="entry name" value="IspG"/>
    <property type="match status" value="1"/>
</dbReference>
<evidence type="ECO:0000256" key="7">
    <source>
        <dbReference type="HAMAP-Rule" id="MF_00159"/>
    </source>
</evidence>
<evidence type="ECO:0000256" key="3">
    <source>
        <dbReference type="ARBA" id="ARBA00023002"/>
    </source>
</evidence>
<evidence type="ECO:0000259" key="9">
    <source>
        <dbReference type="Pfam" id="PF26540"/>
    </source>
</evidence>
<dbReference type="Pfam" id="PF04551">
    <property type="entry name" value="GcpE"/>
    <property type="match status" value="1"/>
</dbReference>
<evidence type="ECO:0000313" key="11">
    <source>
        <dbReference type="Proteomes" id="UP000279422"/>
    </source>
</evidence>
<dbReference type="FunFam" id="3.20.20.20:FF:000001">
    <property type="entry name" value="4-hydroxy-3-methylbut-2-en-1-yl diphosphate synthase (flavodoxin)"/>
    <property type="match status" value="1"/>
</dbReference>
<dbReference type="GO" id="GO:0141197">
    <property type="term" value="F:4-hydroxy-3-methylbut-2-enyl-diphosphate synthase activity (flavodoxin)"/>
    <property type="evidence" value="ECO:0007669"/>
    <property type="project" value="UniProtKB-EC"/>
</dbReference>
<dbReference type="SUPFAM" id="SSF56014">
    <property type="entry name" value="Nitrite and sulphite reductase 4Fe-4S domain-like"/>
    <property type="match status" value="1"/>
</dbReference>
<dbReference type="NCBIfam" id="TIGR00612">
    <property type="entry name" value="ispG_gcpE"/>
    <property type="match status" value="1"/>
</dbReference>
<name>A0A497E3W7_UNCAE</name>
<comment type="catalytic activity">
    <reaction evidence="7">
        <text>(2E)-4-hydroxy-3-methylbut-2-enyl diphosphate + oxidized [flavodoxin] + H2O + 2 H(+) = 2-C-methyl-D-erythritol 2,4-cyclic diphosphate + reduced [flavodoxin]</text>
        <dbReference type="Rhea" id="RHEA:43604"/>
        <dbReference type="Rhea" id="RHEA-COMP:10622"/>
        <dbReference type="Rhea" id="RHEA-COMP:10623"/>
        <dbReference type="ChEBI" id="CHEBI:15377"/>
        <dbReference type="ChEBI" id="CHEBI:15378"/>
        <dbReference type="ChEBI" id="CHEBI:57618"/>
        <dbReference type="ChEBI" id="CHEBI:58210"/>
        <dbReference type="ChEBI" id="CHEBI:58483"/>
        <dbReference type="ChEBI" id="CHEBI:128753"/>
        <dbReference type="EC" id="1.17.7.3"/>
    </reaction>
</comment>
<dbReference type="Proteomes" id="UP000279422">
    <property type="component" value="Unassembled WGS sequence"/>
</dbReference>
<dbReference type="PANTHER" id="PTHR30454">
    <property type="entry name" value="4-HYDROXY-3-METHYLBUT-2-EN-1-YL DIPHOSPHATE SYNTHASE"/>
    <property type="match status" value="1"/>
</dbReference>
<evidence type="ECO:0000256" key="5">
    <source>
        <dbReference type="ARBA" id="ARBA00023014"/>
    </source>
</evidence>
<comment type="cofactor">
    <cofactor evidence="7">
        <name>[4Fe-4S] cluster</name>
        <dbReference type="ChEBI" id="CHEBI:49883"/>
    </cofactor>
    <text evidence="7">Binds 1 [4Fe-4S] cluster.</text>
</comment>
<protein>
    <recommendedName>
        <fullName evidence="7">4-hydroxy-3-methylbut-2-en-1-yl diphosphate synthase (flavodoxin)</fullName>
        <ecNumber evidence="7">1.17.7.3</ecNumber>
    </recommendedName>
    <alternativeName>
        <fullName evidence="7">1-hydroxy-2-methyl-2-(E)-butenyl 4-diphosphate synthase</fullName>
    </alternativeName>
</protein>
<dbReference type="Pfam" id="PF26540">
    <property type="entry name" value="GcpE_C"/>
    <property type="match status" value="1"/>
</dbReference>
<dbReference type="InterPro" id="IPR016425">
    <property type="entry name" value="IspG_bac"/>
</dbReference>
<keyword evidence="2 7" id="KW-0479">Metal-binding</keyword>
<dbReference type="Gene3D" id="3.30.413.10">
    <property type="entry name" value="Sulfite Reductase Hemoprotein, domain 1"/>
    <property type="match status" value="1"/>
</dbReference>
<dbReference type="EC" id="1.17.7.3" evidence="7"/>
<organism evidence="10 11">
    <name type="scientific">Aerophobetes bacterium</name>
    <dbReference type="NCBI Taxonomy" id="2030807"/>
    <lineage>
        <taxon>Bacteria</taxon>
        <taxon>Candidatus Aerophobota</taxon>
    </lineage>
</organism>
<dbReference type="Gene3D" id="3.20.20.20">
    <property type="entry name" value="Dihydropteroate synthase-like"/>
    <property type="match status" value="1"/>
</dbReference>
<dbReference type="EMBL" id="QMPZ01000050">
    <property type="protein sequence ID" value="RLE09340.1"/>
    <property type="molecule type" value="Genomic_DNA"/>
</dbReference>
<dbReference type="GO" id="GO:0046429">
    <property type="term" value="F:4-hydroxy-3-methylbut-2-en-1-yl diphosphate synthase activity (ferredoxin)"/>
    <property type="evidence" value="ECO:0007669"/>
    <property type="project" value="UniProtKB-UniRule"/>
</dbReference>
<comment type="function">
    <text evidence="7">Converts 2C-methyl-D-erythritol 2,4-cyclodiphosphate (ME-2,4cPP) into 1-hydroxy-2-methyl-2-(E)-butenyl 4-diphosphate.</text>
</comment>
<keyword evidence="6 7" id="KW-0414">Isoprene biosynthesis</keyword>
<comment type="caution">
    <text evidence="10">The sequence shown here is derived from an EMBL/GenBank/DDBJ whole genome shotgun (WGS) entry which is preliminary data.</text>
</comment>
<sequence>MKRRKSRLIKIGKVKIGDNSPIVVQGMTKTDTEDITATVKQIEKLTKAGAKIVRMAVPTRRAAKAISQIKARVDVPLVADVHFNHRIALECIDQGVDKVRINPGNMGKEEILRVAKRAKEAGIPLRIGVNSGSLEEKFLGENLDKVRGYREEKHREIIAKAMAESALQVVRLLEEENFFDIVVSLKSSDVLTTVLSYELIADKIPYPLHLGITATGPPPQGTIKSSIGMGMLLAQGIGDTLRVSLTADPVEEVRMGYQILKTLHLYEAGPTLISCPTCGRCKVDLKSIVEKVLSKIEEMKSPLTVAIMGCEVNGPGEAKEADIGIACMRGGGVLFKKGKRIKKLKKEEMVKVLLREIKLLAGESING</sequence>
<dbReference type="AlphaFoldDB" id="A0A497E3W7"/>
<accession>A0A497E3W7</accession>
<reference evidence="10 11" key="1">
    <citation type="submission" date="2018-06" db="EMBL/GenBank/DDBJ databases">
        <title>Extensive metabolic versatility and redundancy in microbially diverse, dynamic hydrothermal sediments.</title>
        <authorList>
            <person name="Dombrowski N."/>
            <person name="Teske A."/>
            <person name="Baker B.J."/>
        </authorList>
    </citation>
    <scope>NUCLEOTIDE SEQUENCE [LARGE SCALE GENOMIC DNA]</scope>
    <source>
        <strain evidence="10">B47_G16</strain>
    </source>
</reference>
<dbReference type="GO" id="GO:0005506">
    <property type="term" value="F:iron ion binding"/>
    <property type="evidence" value="ECO:0007669"/>
    <property type="project" value="InterPro"/>
</dbReference>
<dbReference type="GO" id="GO:0051539">
    <property type="term" value="F:4 iron, 4 sulfur cluster binding"/>
    <property type="evidence" value="ECO:0007669"/>
    <property type="project" value="UniProtKB-UniRule"/>
</dbReference>
<feature type="domain" description="IspG TIM-barrel" evidence="8">
    <location>
        <begin position="7"/>
        <end position="256"/>
    </location>
</feature>
<dbReference type="SUPFAM" id="SSF51717">
    <property type="entry name" value="Dihydropteroate synthetase-like"/>
    <property type="match status" value="1"/>
</dbReference>
<evidence type="ECO:0000256" key="6">
    <source>
        <dbReference type="ARBA" id="ARBA00023229"/>
    </source>
</evidence>
<dbReference type="NCBIfam" id="NF001540">
    <property type="entry name" value="PRK00366.1"/>
    <property type="match status" value="1"/>
</dbReference>
<dbReference type="InterPro" id="IPR011005">
    <property type="entry name" value="Dihydropteroate_synth-like_sf"/>
</dbReference>
<evidence type="ECO:0000259" key="8">
    <source>
        <dbReference type="Pfam" id="PF04551"/>
    </source>
</evidence>
<comment type="pathway">
    <text evidence="7">Isoprenoid biosynthesis; isopentenyl diphosphate biosynthesis via DXP pathway; isopentenyl diphosphate from 1-deoxy-D-xylulose 5-phosphate: step 5/6.</text>
</comment>
<dbReference type="InterPro" id="IPR004588">
    <property type="entry name" value="IspG_bac-typ"/>
</dbReference>
<keyword evidence="1 7" id="KW-0004">4Fe-4S</keyword>
<dbReference type="PANTHER" id="PTHR30454:SF0">
    <property type="entry name" value="4-HYDROXY-3-METHYLBUT-2-EN-1-YL DIPHOSPHATE SYNTHASE (FERREDOXIN), CHLOROPLASTIC"/>
    <property type="match status" value="1"/>
</dbReference>
<dbReference type="HAMAP" id="MF_00159">
    <property type="entry name" value="IspG"/>
    <property type="match status" value="1"/>
</dbReference>
<evidence type="ECO:0000313" key="10">
    <source>
        <dbReference type="EMBL" id="RLE09340.1"/>
    </source>
</evidence>
<feature type="binding site" evidence="7">
    <location>
        <position position="310"/>
    </location>
    <ligand>
        <name>[4Fe-4S] cluster</name>
        <dbReference type="ChEBI" id="CHEBI:49883"/>
    </ligand>
</feature>
<feature type="binding site" evidence="7">
    <location>
        <position position="317"/>
    </location>
    <ligand>
        <name>[4Fe-4S] cluster</name>
        <dbReference type="ChEBI" id="CHEBI:49883"/>
    </ligand>
</feature>
<evidence type="ECO:0000256" key="1">
    <source>
        <dbReference type="ARBA" id="ARBA00022485"/>
    </source>
</evidence>
<feature type="binding site" evidence="7">
    <location>
        <position position="278"/>
    </location>
    <ligand>
        <name>[4Fe-4S] cluster</name>
        <dbReference type="ChEBI" id="CHEBI:49883"/>
    </ligand>
</feature>
<evidence type="ECO:0000256" key="2">
    <source>
        <dbReference type="ARBA" id="ARBA00022723"/>
    </source>
</evidence>
<feature type="domain" description="IspG C-terminal" evidence="9">
    <location>
        <begin position="272"/>
        <end position="358"/>
    </location>
</feature>
<dbReference type="InterPro" id="IPR045854">
    <property type="entry name" value="NO2/SO3_Rdtase_4Fe4S_sf"/>
</dbReference>
<keyword evidence="4 7" id="KW-0408">Iron</keyword>